<accession>S7Z5W6</accession>
<proteinExistence type="predicted"/>
<keyword evidence="2" id="KW-1185">Reference proteome</keyword>
<reference evidence="1 2" key="1">
    <citation type="journal article" date="2013" name="PLoS ONE">
        <title>Genomic and secretomic analyses reveal unique features of the lignocellulolytic enzyme system of Penicillium decumbens.</title>
        <authorList>
            <person name="Liu G."/>
            <person name="Zhang L."/>
            <person name="Wei X."/>
            <person name="Zou G."/>
            <person name="Qin Y."/>
            <person name="Ma L."/>
            <person name="Li J."/>
            <person name="Zheng H."/>
            <person name="Wang S."/>
            <person name="Wang C."/>
            <person name="Xun L."/>
            <person name="Zhao G.-P."/>
            <person name="Zhou Z."/>
            <person name="Qu Y."/>
        </authorList>
    </citation>
    <scope>NUCLEOTIDE SEQUENCE [LARGE SCALE GENOMIC DNA]</scope>
    <source>
        <strain evidence="2">114-2 / CGMCC 5302</strain>
    </source>
</reference>
<dbReference type="HOGENOM" id="CLU_2427738_0_0_1"/>
<evidence type="ECO:0000313" key="2">
    <source>
        <dbReference type="Proteomes" id="UP000019376"/>
    </source>
</evidence>
<name>S7Z5W6_PENO1</name>
<sequence>MAPMNKQTAAGYVRPALYWIKNIKLANSMRSWVNLAGFVCEDSGRQGQSWCSMEKAAASAQGGQINTIYENTWNCASSSSKLYALIYLKIG</sequence>
<dbReference type="AlphaFoldDB" id="S7Z5W6"/>
<organism evidence="1 2">
    <name type="scientific">Penicillium oxalicum (strain 114-2 / CGMCC 5302)</name>
    <name type="common">Penicillium decumbens</name>
    <dbReference type="NCBI Taxonomy" id="933388"/>
    <lineage>
        <taxon>Eukaryota</taxon>
        <taxon>Fungi</taxon>
        <taxon>Dikarya</taxon>
        <taxon>Ascomycota</taxon>
        <taxon>Pezizomycotina</taxon>
        <taxon>Eurotiomycetes</taxon>
        <taxon>Eurotiomycetidae</taxon>
        <taxon>Eurotiales</taxon>
        <taxon>Aspergillaceae</taxon>
        <taxon>Penicillium</taxon>
    </lineage>
</organism>
<protein>
    <submittedName>
        <fullName evidence="1">Uncharacterized protein</fullName>
    </submittedName>
</protein>
<evidence type="ECO:0000313" key="1">
    <source>
        <dbReference type="EMBL" id="EPS25514.1"/>
    </source>
</evidence>
<gene>
    <name evidence="1" type="ORF">PDE_00447</name>
</gene>
<dbReference type="Proteomes" id="UP000019376">
    <property type="component" value="Unassembled WGS sequence"/>
</dbReference>
<dbReference type="EMBL" id="KB644408">
    <property type="protein sequence ID" value="EPS25514.1"/>
    <property type="molecule type" value="Genomic_DNA"/>
</dbReference>